<dbReference type="SUPFAM" id="SSF50037">
    <property type="entry name" value="C-terminal domain of transcriptional repressors"/>
    <property type="match status" value="1"/>
</dbReference>
<dbReference type="InterPro" id="IPR003142">
    <property type="entry name" value="BPL_C"/>
</dbReference>
<evidence type="ECO:0000256" key="5">
    <source>
        <dbReference type="ARBA" id="ARBA00024227"/>
    </source>
</evidence>
<gene>
    <name evidence="8" type="ORF">GCM10011390_03680</name>
</gene>
<dbReference type="CDD" id="cd16442">
    <property type="entry name" value="BPL"/>
    <property type="match status" value="1"/>
</dbReference>
<accession>A0A916ZDP5</accession>
<evidence type="ECO:0000256" key="1">
    <source>
        <dbReference type="ARBA" id="ARBA00022598"/>
    </source>
</evidence>
<dbReference type="PROSITE" id="PS51733">
    <property type="entry name" value="BPL_LPL_CATALYTIC"/>
    <property type="match status" value="1"/>
</dbReference>
<proteinExistence type="predicted"/>
<keyword evidence="2" id="KW-0547">Nucleotide-binding</keyword>
<evidence type="ECO:0000259" key="7">
    <source>
        <dbReference type="PROSITE" id="PS51733"/>
    </source>
</evidence>
<evidence type="ECO:0000313" key="9">
    <source>
        <dbReference type="Proteomes" id="UP000644699"/>
    </source>
</evidence>
<keyword evidence="1 8" id="KW-0436">Ligase</keyword>
<evidence type="ECO:0000256" key="3">
    <source>
        <dbReference type="ARBA" id="ARBA00022840"/>
    </source>
</evidence>
<protein>
    <recommendedName>
        <fullName evidence="5">biotin--[biotin carboxyl-carrier protein] ligase</fullName>
        <ecNumber evidence="5">6.3.4.15</ecNumber>
    </recommendedName>
</protein>
<feature type="domain" description="BPL/LPL catalytic" evidence="7">
    <location>
        <begin position="1"/>
        <end position="203"/>
    </location>
</feature>
<dbReference type="SUPFAM" id="SSF55681">
    <property type="entry name" value="Class II aaRS and biotin synthetases"/>
    <property type="match status" value="1"/>
</dbReference>
<dbReference type="InterPro" id="IPR045864">
    <property type="entry name" value="aa-tRNA-synth_II/BPL/LPL"/>
</dbReference>
<dbReference type="PANTHER" id="PTHR12835">
    <property type="entry name" value="BIOTIN PROTEIN LIGASE"/>
    <property type="match status" value="1"/>
</dbReference>
<dbReference type="Gene3D" id="2.30.30.100">
    <property type="match status" value="1"/>
</dbReference>
<evidence type="ECO:0000313" key="8">
    <source>
        <dbReference type="EMBL" id="GGD88192.1"/>
    </source>
</evidence>
<dbReference type="Proteomes" id="UP000644699">
    <property type="component" value="Unassembled WGS sequence"/>
</dbReference>
<evidence type="ECO:0000256" key="6">
    <source>
        <dbReference type="ARBA" id="ARBA00047846"/>
    </source>
</evidence>
<dbReference type="GO" id="GO:0005524">
    <property type="term" value="F:ATP binding"/>
    <property type="evidence" value="ECO:0007669"/>
    <property type="project" value="UniProtKB-KW"/>
</dbReference>
<keyword evidence="3" id="KW-0067">ATP-binding</keyword>
<dbReference type="InterPro" id="IPR004408">
    <property type="entry name" value="Biotin_CoA_COase_ligase"/>
</dbReference>
<reference evidence="8" key="2">
    <citation type="submission" date="2020-09" db="EMBL/GenBank/DDBJ databases">
        <authorList>
            <person name="Sun Q."/>
            <person name="Zhou Y."/>
        </authorList>
    </citation>
    <scope>NUCLEOTIDE SEQUENCE</scope>
    <source>
        <strain evidence="8">CGMCC 1.15367</strain>
    </source>
</reference>
<dbReference type="PANTHER" id="PTHR12835:SF5">
    <property type="entry name" value="BIOTIN--PROTEIN LIGASE"/>
    <property type="match status" value="1"/>
</dbReference>
<dbReference type="AlphaFoldDB" id="A0A916ZDP5"/>
<keyword evidence="9" id="KW-1185">Reference proteome</keyword>
<dbReference type="GO" id="GO:0004077">
    <property type="term" value="F:biotin--[biotin carboxyl-carrier protein] ligase activity"/>
    <property type="evidence" value="ECO:0007669"/>
    <property type="project" value="UniProtKB-EC"/>
</dbReference>
<sequence>MRFALAPGAALAGYRLETHETIGSTNALALERAAKGEAGPLWIVSPHQQAGRGRRGRAWATEPGNLAATLLIRPDVPLREAATLGFVAGLSLSDALNAVMPDEKRIAIGLDGGSVAGGGRFALKWPNDVLADGAKLSGILLESVVLASGAYALAIGIGVNVAHHPDDLPYPATSLRALGAKVDAAMLFLALSDAWMENIRLWADGRGLRDIRQKWLARAAGIGAEVAVRVDGAVLRGMFETIDEDCRFVIRLADGNTTSIAAGDVHFGAVASAGASPRAGD</sequence>
<dbReference type="EC" id="6.3.4.15" evidence="5"/>
<dbReference type="InterPro" id="IPR004143">
    <property type="entry name" value="BPL_LPL_catalytic"/>
</dbReference>
<dbReference type="InterPro" id="IPR008988">
    <property type="entry name" value="Transcriptional_repressor_C"/>
</dbReference>
<keyword evidence="4" id="KW-0092">Biotin</keyword>
<dbReference type="Gene3D" id="3.30.930.10">
    <property type="entry name" value="Bira Bifunctional Protein, Domain 2"/>
    <property type="match status" value="1"/>
</dbReference>
<organism evidence="8 9">
    <name type="scientific">Aureimonas endophytica</name>
    <dbReference type="NCBI Taxonomy" id="2027858"/>
    <lineage>
        <taxon>Bacteria</taxon>
        <taxon>Pseudomonadati</taxon>
        <taxon>Pseudomonadota</taxon>
        <taxon>Alphaproteobacteria</taxon>
        <taxon>Hyphomicrobiales</taxon>
        <taxon>Aurantimonadaceae</taxon>
        <taxon>Aureimonas</taxon>
    </lineage>
</organism>
<dbReference type="GO" id="GO:0005737">
    <property type="term" value="C:cytoplasm"/>
    <property type="evidence" value="ECO:0007669"/>
    <property type="project" value="TreeGrafter"/>
</dbReference>
<comment type="caution">
    <text evidence="8">The sequence shown here is derived from an EMBL/GenBank/DDBJ whole genome shotgun (WGS) entry which is preliminary data.</text>
</comment>
<reference evidence="8" key="1">
    <citation type="journal article" date="2014" name="Int. J. Syst. Evol. Microbiol.">
        <title>Complete genome sequence of Corynebacterium casei LMG S-19264T (=DSM 44701T), isolated from a smear-ripened cheese.</title>
        <authorList>
            <consortium name="US DOE Joint Genome Institute (JGI-PGF)"/>
            <person name="Walter F."/>
            <person name="Albersmeier A."/>
            <person name="Kalinowski J."/>
            <person name="Ruckert C."/>
        </authorList>
    </citation>
    <scope>NUCLEOTIDE SEQUENCE</scope>
    <source>
        <strain evidence="8">CGMCC 1.15367</strain>
    </source>
</reference>
<dbReference type="RefSeq" id="WP_188906516.1">
    <property type="nucleotide sequence ID" value="NZ_BMIQ01000001.1"/>
</dbReference>
<evidence type="ECO:0000256" key="2">
    <source>
        <dbReference type="ARBA" id="ARBA00022741"/>
    </source>
</evidence>
<dbReference type="EMBL" id="BMIQ01000001">
    <property type="protein sequence ID" value="GGD88192.1"/>
    <property type="molecule type" value="Genomic_DNA"/>
</dbReference>
<name>A0A916ZDP5_9HYPH</name>
<comment type="catalytic activity">
    <reaction evidence="6">
        <text>biotin + L-lysyl-[protein] + ATP = N(6)-biotinyl-L-lysyl-[protein] + AMP + diphosphate + H(+)</text>
        <dbReference type="Rhea" id="RHEA:11756"/>
        <dbReference type="Rhea" id="RHEA-COMP:9752"/>
        <dbReference type="Rhea" id="RHEA-COMP:10505"/>
        <dbReference type="ChEBI" id="CHEBI:15378"/>
        <dbReference type="ChEBI" id="CHEBI:29969"/>
        <dbReference type="ChEBI" id="CHEBI:30616"/>
        <dbReference type="ChEBI" id="CHEBI:33019"/>
        <dbReference type="ChEBI" id="CHEBI:57586"/>
        <dbReference type="ChEBI" id="CHEBI:83144"/>
        <dbReference type="ChEBI" id="CHEBI:456215"/>
        <dbReference type="EC" id="6.3.4.15"/>
    </reaction>
</comment>
<evidence type="ECO:0000256" key="4">
    <source>
        <dbReference type="ARBA" id="ARBA00023267"/>
    </source>
</evidence>
<dbReference type="Pfam" id="PF03099">
    <property type="entry name" value="BPL_LplA_LipB"/>
    <property type="match status" value="1"/>
</dbReference>
<dbReference type="Pfam" id="PF02237">
    <property type="entry name" value="BPL_C"/>
    <property type="match status" value="1"/>
</dbReference>